<organism evidence="2 3">
    <name type="scientific">Actinoallomurus spadix</name>
    <dbReference type="NCBI Taxonomy" id="79912"/>
    <lineage>
        <taxon>Bacteria</taxon>
        <taxon>Bacillati</taxon>
        <taxon>Actinomycetota</taxon>
        <taxon>Actinomycetes</taxon>
        <taxon>Streptosporangiales</taxon>
        <taxon>Thermomonosporaceae</taxon>
        <taxon>Actinoallomurus</taxon>
    </lineage>
</organism>
<comment type="caution">
    <text evidence="2">The sequence shown here is derived from an EMBL/GenBank/DDBJ whole genome shotgun (WGS) entry which is preliminary data.</text>
</comment>
<keyword evidence="3" id="KW-1185">Reference proteome</keyword>
<dbReference type="EMBL" id="BAAABM010000029">
    <property type="protein sequence ID" value="GAA0341845.1"/>
    <property type="molecule type" value="Genomic_DNA"/>
</dbReference>
<name>A0ABP3GC40_9ACTN</name>
<sequence>MTAATDTGRRRGGRGLVRSPGTKAGFMNVSRVSGGGEGEDARNTFVARAEAGPFVPGLN</sequence>
<proteinExistence type="predicted"/>
<evidence type="ECO:0000313" key="2">
    <source>
        <dbReference type="EMBL" id="GAA0341845.1"/>
    </source>
</evidence>
<feature type="region of interest" description="Disordered" evidence="1">
    <location>
        <begin position="1"/>
        <end position="39"/>
    </location>
</feature>
<dbReference type="Proteomes" id="UP001501822">
    <property type="component" value="Unassembled WGS sequence"/>
</dbReference>
<evidence type="ECO:0000256" key="1">
    <source>
        <dbReference type="SAM" id="MobiDB-lite"/>
    </source>
</evidence>
<protein>
    <submittedName>
        <fullName evidence="2">Uncharacterized protein</fullName>
    </submittedName>
</protein>
<accession>A0ABP3GC40</accession>
<reference evidence="3" key="1">
    <citation type="journal article" date="2019" name="Int. J. Syst. Evol. Microbiol.">
        <title>The Global Catalogue of Microorganisms (GCM) 10K type strain sequencing project: providing services to taxonomists for standard genome sequencing and annotation.</title>
        <authorList>
            <consortium name="The Broad Institute Genomics Platform"/>
            <consortium name="The Broad Institute Genome Sequencing Center for Infectious Disease"/>
            <person name="Wu L."/>
            <person name="Ma J."/>
        </authorList>
    </citation>
    <scope>NUCLEOTIDE SEQUENCE [LARGE SCALE GENOMIC DNA]</scope>
    <source>
        <strain evidence="3">JCM 3146</strain>
    </source>
</reference>
<evidence type="ECO:0000313" key="3">
    <source>
        <dbReference type="Proteomes" id="UP001501822"/>
    </source>
</evidence>
<gene>
    <name evidence="2" type="ORF">GCM10010151_34250</name>
</gene>